<feature type="compositionally biased region" description="Basic and acidic residues" evidence="1">
    <location>
        <begin position="131"/>
        <end position="143"/>
    </location>
</feature>
<gene>
    <name evidence="2" type="ORF">BD626DRAFT_572485</name>
</gene>
<protein>
    <submittedName>
        <fullName evidence="2">Uncharacterized protein</fullName>
    </submittedName>
</protein>
<feature type="compositionally biased region" description="Low complexity" evidence="1">
    <location>
        <begin position="342"/>
        <end position="352"/>
    </location>
</feature>
<feature type="compositionally biased region" description="Low complexity" evidence="1">
    <location>
        <begin position="290"/>
        <end position="302"/>
    </location>
</feature>
<feature type="compositionally biased region" description="Low complexity" evidence="1">
    <location>
        <begin position="118"/>
        <end position="128"/>
    </location>
</feature>
<feature type="region of interest" description="Disordered" evidence="1">
    <location>
        <begin position="248"/>
        <end position="310"/>
    </location>
</feature>
<sequence length="461" mass="51007">MQQPNAEFEPDDAWKAELRERVQKDLDSLAQEAYLDRELGLKNAGSDLERNLVQEVFDDSIAHLRTIREEQIEAEIQREREERRMARLTGGGDGGGHSYTHSGSFQDSHRRGISYSQRHNPSYHSPRPSSHRPESRSSVDHKIWTPSISPEQDYLLEQQRRLGRPRANSTASRSNTPYQSFARSLAPNGRTVSASSSAKVASSTNGRSAPPPTQPPTRTRTASMSSSANNASFQVINEDEYDVFAFDEFDGDYPGRPSSRRPSHVRQDGEGRTGEGTAPMRIPIVRPEARSASQMARRAATADIASGSPTAVSLASTTASASHPRSSSYLYVRTNTPHAQRTSDATDGSDPTDGGGSDPTDGGSGSEQGVTVESESLSDEEDDLKNARRKLEVARMKESVALGEFQRAMETYHAAKQTREAVEREVHSQEERRMSKMKRVYREILRMPKKGRSNSRSGWGA</sequence>
<dbReference type="AlphaFoldDB" id="A0A550C424"/>
<reference evidence="2 3" key="1">
    <citation type="journal article" date="2019" name="New Phytol.">
        <title>Comparative genomics reveals unique wood-decay strategies and fruiting body development in the Schizophyllaceae.</title>
        <authorList>
            <person name="Almasi E."/>
            <person name="Sahu N."/>
            <person name="Krizsan K."/>
            <person name="Balint B."/>
            <person name="Kovacs G.M."/>
            <person name="Kiss B."/>
            <person name="Cseklye J."/>
            <person name="Drula E."/>
            <person name="Henrissat B."/>
            <person name="Nagy I."/>
            <person name="Chovatia M."/>
            <person name="Adam C."/>
            <person name="LaButti K."/>
            <person name="Lipzen A."/>
            <person name="Riley R."/>
            <person name="Grigoriev I.V."/>
            <person name="Nagy L.G."/>
        </authorList>
    </citation>
    <scope>NUCLEOTIDE SEQUENCE [LARGE SCALE GENOMIC DNA]</scope>
    <source>
        <strain evidence="2 3">NL-1724</strain>
    </source>
</reference>
<organism evidence="2 3">
    <name type="scientific">Schizophyllum amplum</name>
    <dbReference type="NCBI Taxonomy" id="97359"/>
    <lineage>
        <taxon>Eukaryota</taxon>
        <taxon>Fungi</taxon>
        <taxon>Dikarya</taxon>
        <taxon>Basidiomycota</taxon>
        <taxon>Agaricomycotina</taxon>
        <taxon>Agaricomycetes</taxon>
        <taxon>Agaricomycetidae</taxon>
        <taxon>Agaricales</taxon>
        <taxon>Schizophyllaceae</taxon>
        <taxon>Schizophyllum</taxon>
    </lineage>
</organism>
<evidence type="ECO:0000313" key="3">
    <source>
        <dbReference type="Proteomes" id="UP000320762"/>
    </source>
</evidence>
<feature type="compositionally biased region" description="Low complexity" evidence="1">
    <location>
        <begin position="216"/>
        <end position="232"/>
    </location>
</feature>
<feature type="region of interest" description="Disordered" evidence="1">
    <location>
        <begin position="79"/>
        <end position="146"/>
    </location>
</feature>
<evidence type="ECO:0000313" key="2">
    <source>
        <dbReference type="EMBL" id="TRM59520.1"/>
    </source>
</evidence>
<feature type="compositionally biased region" description="Low complexity" evidence="1">
    <location>
        <begin position="192"/>
        <end position="203"/>
    </location>
</feature>
<dbReference type="Proteomes" id="UP000320762">
    <property type="component" value="Unassembled WGS sequence"/>
</dbReference>
<feature type="region of interest" description="Disordered" evidence="1">
    <location>
        <begin position="416"/>
        <end position="461"/>
    </location>
</feature>
<evidence type="ECO:0000256" key="1">
    <source>
        <dbReference type="SAM" id="MobiDB-lite"/>
    </source>
</evidence>
<dbReference type="OrthoDB" id="3080661at2759"/>
<name>A0A550C424_9AGAR</name>
<feature type="compositionally biased region" description="Basic and acidic residues" evidence="1">
    <location>
        <begin position="417"/>
        <end position="446"/>
    </location>
</feature>
<keyword evidence="3" id="KW-1185">Reference proteome</keyword>
<feature type="region of interest" description="Disordered" evidence="1">
    <location>
        <begin position="161"/>
        <end position="233"/>
    </location>
</feature>
<feature type="compositionally biased region" description="Polar residues" evidence="1">
    <location>
        <begin position="167"/>
        <end position="182"/>
    </location>
</feature>
<feature type="region of interest" description="Disordered" evidence="1">
    <location>
        <begin position="337"/>
        <end position="385"/>
    </location>
</feature>
<proteinExistence type="predicted"/>
<dbReference type="EMBL" id="VDMD01000027">
    <property type="protein sequence ID" value="TRM59520.1"/>
    <property type="molecule type" value="Genomic_DNA"/>
</dbReference>
<comment type="caution">
    <text evidence="2">The sequence shown here is derived from an EMBL/GenBank/DDBJ whole genome shotgun (WGS) entry which is preliminary data.</text>
</comment>
<accession>A0A550C424</accession>
<feature type="compositionally biased region" description="Gly residues" evidence="1">
    <location>
        <begin position="353"/>
        <end position="366"/>
    </location>
</feature>